<dbReference type="Pfam" id="PF02841">
    <property type="entry name" value="GBP_C"/>
    <property type="match status" value="1"/>
</dbReference>
<dbReference type="GO" id="GO:0005525">
    <property type="term" value="F:GTP binding"/>
    <property type="evidence" value="ECO:0007669"/>
    <property type="project" value="InterPro"/>
</dbReference>
<dbReference type="SUPFAM" id="SSF48340">
    <property type="entry name" value="Interferon-induced guanylate-binding protein 1 (GBP1), C-terminal domain"/>
    <property type="match status" value="1"/>
</dbReference>
<feature type="non-terminal residue" evidence="3">
    <location>
        <position position="1"/>
    </location>
</feature>
<reference evidence="3 4" key="1">
    <citation type="submission" date="2024-05" db="EMBL/GenBank/DDBJ databases">
        <title>A high-quality chromosomal-level genome assembly of Topmouth culter (Culter alburnus).</title>
        <authorList>
            <person name="Zhao H."/>
        </authorList>
    </citation>
    <scope>NUCLEOTIDE SEQUENCE [LARGE SCALE GENOMIC DNA]</scope>
    <source>
        <strain evidence="3">CATC2023</strain>
        <tissue evidence="3">Muscle</tissue>
    </source>
</reference>
<dbReference type="GO" id="GO:0003924">
    <property type="term" value="F:GTPase activity"/>
    <property type="evidence" value="ECO:0007669"/>
    <property type="project" value="InterPro"/>
</dbReference>
<evidence type="ECO:0000256" key="1">
    <source>
        <dbReference type="SAM" id="Coils"/>
    </source>
</evidence>
<dbReference type="InterPro" id="IPR036543">
    <property type="entry name" value="Guanylate-bd_C_sf"/>
</dbReference>
<keyword evidence="4" id="KW-1185">Reference proteome</keyword>
<name>A0AAW2AU89_CULAL</name>
<keyword evidence="1" id="KW-0175">Coiled coil</keyword>
<evidence type="ECO:0000313" key="4">
    <source>
        <dbReference type="Proteomes" id="UP001479290"/>
    </source>
</evidence>
<feature type="coiled-coil region" evidence="1">
    <location>
        <begin position="5"/>
        <end position="105"/>
    </location>
</feature>
<comment type="caution">
    <text evidence="3">The sequence shown here is derived from an EMBL/GenBank/DDBJ whole genome shotgun (WGS) entry which is preliminary data.</text>
</comment>
<organism evidence="3 4">
    <name type="scientific">Culter alburnus</name>
    <name type="common">Topmouth culter</name>
    <dbReference type="NCBI Taxonomy" id="194366"/>
    <lineage>
        <taxon>Eukaryota</taxon>
        <taxon>Metazoa</taxon>
        <taxon>Chordata</taxon>
        <taxon>Craniata</taxon>
        <taxon>Vertebrata</taxon>
        <taxon>Euteleostomi</taxon>
        <taxon>Actinopterygii</taxon>
        <taxon>Neopterygii</taxon>
        <taxon>Teleostei</taxon>
        <taxon>Ostariophysi</taxon>
        <taxon>Cypriniformes</taxon>
        <taxon>Xenocyprididae</taxon>
        <taxon>Xenocypridinae</taxon>
        <taxon>Culter</taxon>
    </lineage>
</organism>
<accession>A0AAW2AU89</accession>
<dbReference type="EMBL" id="JAWDJR010000004">
    <property type="protein sequence ID" value="KAK9976683.1"/>
    <property type="molecule type" value="Genomic_DNA"/>
</dbReference>
<sequence length="138" mass="16741">ERERAVLLEQEIIAQEERQRQLEEKMETEQQNNEERVRQVIEMMEEEMSRQQQETKRAMESKMREQAALMEKGFQEKADRMAWEIDELKRNNADVEESMSRKYGQMIADQQRRNEQNMEVLRQQHTQQMQAINSRPAP</sequence>
<dbReference type="Gene3D" id="1.20.1000.10">
    <property type="entry name" value="Guanylate-binding protein, C-terminal domain"/>
    <property type="match status" value="1"/>
</dbReference>
<evidence type="ECO:0000259" key="2">
    <source>
        <dbReference type="Pfam" id="PF02841"/>
    </source>
</evidence>
<evidence type="ECO:0000313" key="3">
    <source>
        <dbReference type="EMBL" id="KAK9976683.1"/>
    </source>
</evidence>
<dbReference type="Proteomes" id="UP001479290">
    <property type="component" value="Unassembled WGS sequence"/>
</dbReference>
<proteinExistence type="predicted"/>
<dbReference type="InterPro" id="IPR003191">
    <property type="entry name" value="Guanylate-bd/ATL_C"/>
</dbReference>
<gene>
    <name evidence="3" type="ORF">ABG768_021888</name>
</gene>
<feature type="domain" description="Guanylate-binding protein/Atlastin C-terminal" evidence="2">
    <location>
        <begin position="1"/>
        <end position="89"/>
    </location>
</feature>
<protein>
    <recommendedName>
        <fullName evidence="2">Guanylate-binding protein/Atlastin C-terminal domain-containing protein</fullName>
    </recommendedName>
</protein>
<dbReference type="AlphaFoldDB" id="A0AAW2AU89"/>